<reference evidence="6 7" key="1">
    <citation type="submission" date="2019-09" db="EMBL/GenBank/DDBJ databases">
        <title>Phylogeny of genus Pseudoclavibacter and closely related genus.</title>
        <authorList>
            <person name="Li Y."/>
        </authorList>
    </citation>
    <scope>NUCLEOTIDE SEQUENCE [LARGE SCALE GENOMIC DNA]</scope>
    <source>
        <strain evidence="6 7">DSM 23821</strain>
    </source>
</reference>
<protein>
    <submittedName>
        <fullName evidence="6">Lrp/AsnC family transcriptional regulator</fullName>
    </submittedName>
</protein>
<evidence type="ECO:0000256" key="4">
    <source>
        <dbReference type="SAM" id="MobiDB-lite"/>
    </source>
</evidence>
<dbReference type="Pfam" id="PF01037">
    <property type="entry name" value="AsnC_trans_reg"/>
    <property type="match status" value="1"/>
</dbReference>
<dbReference type="InterPro" id="IPR019887">
    <property type="entry name" value="Tscrpt_reg_AsnC/Lrp_C"/>
</dbReference>
<evidence type="ECO:0000256" key="2">
    <source>
        <dbReference type="ARBA" id="ARBA00023125"/>
    </source>
</evidence>
<dbReference type="SMART" id="SM00344">
    <property type="entry name" value="HTH_ASNC"/>
    <property type="match status" value="1"/>
</dbReference>
<dbReference type="PANTHER" id="PTHR30154:SF34">
    <property type="entry name" value="TRANSCRIPTIONAL REGULATOR AZLB"/>
    <property type="match status" value="1"/>
</dbReference>
<accession>A0A7J5BPK8</accession>
<dbReference type="EMBL" id="WBJZ01000016">
    <property type="protein sequence ID" value="KAB1655098.1"/>
    <property type="molecule type" value="Genomic_DNA"/>
</dbReference>
<dbReference type="Gene3D" id="1.10.10.10">
    <property type="entry name" value="Winged helix-like DNA-binding domain superfamily/Winged helix DNA-binding domain"/>
    <property type="match status" value="1"/>
</dbReference>
<dbReference type="GO" id="GO:0043200">
    <property type="term" value="P:response to amino acid"/>
    <property type="evidence" value="ECO:0007669"/>
    <property type="project" value="TreeGrafter"/>
</dbReference>
<name>A0A7J5BPK8_9MICO</name>
<dbReference type="InterPro" id="IPR036388">
    <property type="entry name" value="WH-like_DNA-bd_sf"/>
</dbReference>
<dbReference type="Gene3D" id="3.30.70.920">
    <property type="match status" value="1"/>
</dbReference>
<comment type="caution">
    <text evidence="6">The sequence shown here is derived from an EMBL/GenBank/DDBJ whole genome shotgun (WGS) entry which is preliminary data.</text>
</comment>
<feature type="compositionally biased region" description="Basic and acidic residues" evidence="4">
    <location>
        <begin position="165"/>
        <end position="181"/>
    </location>
</feature>
<dbReference type="InterPro" id="IPR019888">
    <property type="entry name" value="Tscrpt_reg_AsnC-like"/>
</dbReference>
<evidence type="ECO:0000256" key="1">
    <source>
        <dbReference type="ARBA" id="ARBA00023015"/>
    </source>
</evidence>
<dbReference type="GO" id="GO:0005829">
    <property type="term" value="C:cytosol"/>
    <property type="evidence" value="ECO:0007669"/>
    <property type="project" value="TreeGrafter"/>
</dbReference>
<dbReference type="PROSITE" id="PS50956">
    <property type="entry name" value="HTH_ASNC_2"/>
    <property type="match status" value="1"/>
</dbReference>
<dbReference type="SUPFAM" id="SSF54909">
    <property type="entry name" value="Dimeric alpha+beta barrel"/>
    <property type="match status" value="1"/>
</dbReference>
<evidence type="ECO:0000256" key="3">
    <source>
        <dbReference type="ARBA" id="ARBA00023163"/>
    </source>
</evidence>
<dbReference type="InterPro" id="IPR011008">
    <property type="entry name" value="Dimeric_a/b-barrel"/>
</dbReference>
<proteinExistence type="predicted"/>
<dbReference type="Proteomes" id="UP000467240">
    <property type="component" value="Unassembled WGS sequence"/>
</dbReference>
<organism evidence="6 7">
    <name type="scientific">Pseudoclavibacter chungangensis</name>
    <dbReference type="NCBI Taxonomy" id="587635"/>
    <lineage>
        <taxon>Bacteria</taxon>
        <taxon>Bacillati</taxon>
        <taxon>Actinomycetota</taxon>
        <taxon>Actinomycetes</taxon>
        <taxon>Micrococcales</taxon>
        <taxon>Microbacteriaceae</taxon>
        <taxon>Pseudoclavibacter</taxon>
    </lineage>
</organism>
<keyword evidence="7" id="KW-1185">Reference proteome</keyword>
<evidence type="ECO:0000313" key="6">
    <source>
        <dbReference type="EMBL" id="KAB1655098.1"/>
    </source>
</evidence>
<dbReference type="RefSeq" id="WP_158041306.1">
    <property type="nucleotide sequence ID" value="NZ_JACCFV010000001.1"/>
</dbReference>
<sequence>MSIDRLDFRIVAFFSTHPRSSVAAAAKELGVARQTVQARLERLSAAGVVQGRESRLDPASLGYPVSAICRAQIDQRVGHEVVLARLREIPEVLDLYTVAGDFDLALRLVARSNEDLQRVLDHITTIPAVQRTSSEIVLRSHFHGRTLPLLDAATRDDESIGAQASRDRGGHNGGDGRHART</sequence>
<dbReference type="PRINTS" id="PR00033">
    <property type="entry name" value="HTHASNC"/>
</dbReference>
<evidence type="ECO:0000313" key="7">
    <source>
        <dbReference type="Proteomes" id="UP000467240"/>
    </source>
</evidence>
<dbReference type="OrthoDB" id="9809462at2"/>
<dbReference type="Pfam" id="PF13404">
    <property type="entry name" value="HTH_AsnC-type"/>
    <property type="match status" value="1"/>
</dbReference>
<dbReference type="GO" id="GO:0043565">
    <property type="term" value="F:sequence-specific DNA binding"/>
    <property type="evidence" value="ECO:0007669"/>
    <property type="project" value="InterPro"/>
</dbReference>
<keyword evidence="2" id="KW-0238">DNA-binding</keyword>
<evidence type="ECO:0000259" key="5">
    <source>
        <dbReference type="PROSITE" id="PS50956"/>
    </source>
</evidence>
<dbReference type="PANTHER" id="PTHR30154">
    <property type="entry name" value="LEUCINE-RESPONSIVE REGULATORY PROTEIN"/>
    <property type="match status" value="1"/>
</dbReference>
<dbReference type="InterPro" id="IPR036390">
    <property type="entry name" value="WH_DNA-bd_sf"/>
</dbReference>
<keyword evidence="3" id="KW-0804">Transcription</keyword>
<keyword evidence="1" id="KW-0805">Transcription regulation</keyword>
<dbReference type="AlphaFoldDB" id="A0A7J5BPK8"/>
<feature type="region of interest" description="Disordered" evidence="4">
    <location>
        <begin position="158"/>
        <end position="181"/>
    </location>
</feature>
<feature type="domain" description="HTH asnC-type" evidence="5">
    <location>
        <begin position="3"/>
        <end position="64"/>
    </location>
</feature>
<gene>
    <name evidence="6" type="ORF">F8O01_12635</name>
</gene>
<dbReference type="SUPFAM" id="SSF46785">
    <property type="entry name" value="Winged helix' DNA-binding domain"/>
    <property type="match status" value="1"/>
</dbReference>
<dbReference type="InterPro" id="IPR000485">
    <property type="entry name" value="AsnC-type_HTH_dom"/>
</dbReference>